<keyword evidence="4 8" id="KW-0032">Aminotransferase</keyword>
<reference evidence="8 9" key="1">
    <citation type="submission" date="2018-05" db="EMBL/GenBank/DDBJ databases">
        <title>Draft genome of Methanospirillum stamsii Pt1.</title>
        <authorList>
            <person name="Dueholm M.S."/>
            <person name="Nielsen P.H."/>
            <person name="Bakmann L.F."/>
            <person name="Otzen D.E."/>
        </authorList>
    </citation>
    <scope>NUCLEOTIDE SEQUENCE [LARGE SCALE GENOMIC DNA]</scope>
    <source>
        <strain evidence="8 9">Pt1</strain>
    </source>
</reference>
<proteinExistence type="inferred from homology"/>
<dbReference type="GO" id="GO:0030170">
    <property type="term" value="F:pyridoxal phosphate binding"/>
    <property type="evidence" value="ECO:0007669"/>
    <property type="project" value="InterPro"/>
</dbReference>
<dbReference type="Proteomes" id="UP000245934">
    <property type="component" value="Unassembled WGS sequence"/>
</dbReference>
<feature type="domain" description="Aminotransferase class I/classII large" evidence="7">
    <location>
        <begin position="26"/>
        <end position="360"/>
    </location>
</feature>
<dbReference type="GeneID" id="97610805"/>
<comment type="subunit">
    <text evidence="3">Homodimer.</text>
</comment>
<dbReference type="Gene3D" id="3.40.640.10">
    <property type="entry name" value="Type I PLP-dependent aspartate aminotransferase-like (Major domain)"/>
    <property type="match status" value="1"/>
</dbReference>
<dbReference type="PANTHER" id="PTHR46383:SF3">
    <property type="entry name" value="ASPARTATE AMINOTRANSFERASE-RELATED"/>
    <property type="match status" value="1"/>
</dbReference>
<dbReference type="GO" id="GO:0008483">
    <property type="term" value="F:transaminase activity"/>
    <property type="evidence" value="ECO:0007669"/>
    <property type="project" value="UniProtKB-KW"/>
</dbReference>
<dbReference type="RefSeq" id="WP_109940196.1">
    <property type="nucleotide sequence ID" value="NZ_CP176366.1"/>
</dbReference>
<dbReference type="FunFam" id="3.40.640.10:FF:000033">
    <property type="entry name" value="Aspartate aminotransferase"/>
    <property type="match status" value="1"/>
</dbReference>
<evidence type="ECO:0000259" key="7">
    <source>
        <dbReference type="Pfam" id="PF00155"/>
    </source>
</evidence>
<evidence type="ECO:0000256" key="2">
    <source>
        <dbReference type="ARBA" id="ARBA00007441"/>
    </source>
</evidence>
<dbReference type="Pfam" id="PF00155">
    <property type="entry name" value="Aminotran_1_2"/>
    <property type="match status" value="1"/>
</dbReference>
<keyword evidence="9" id="KW-1185">Reference proteome</keyword>
<keyword evidence="5 8" id="KW-0808">Transferase</keyword>
<dbReference type="PANTHER" id="PTHR46383">
    <property type="entry name" value="ASPARTATE AMINOTRANSFERASE"/>
    <property type="match status" value="1"/>
</dbReference>
<name>A0A2V2N5G1_9EURY</name>
<evidence type="ECO:0000256" key="3">
    <source>
        <dbReference type="ARBA" id="ARBA00011738"/>
    </source>
</evidence>
<dbReference type="GO" id="GO:0006520">
    <property type="term" value="P:amino acid metabolic process"/>
    <property type="evidence" value="ECO:0007669"/>
    <property type="project" value="InterPro"/>
</dbReference>
<dbReference type="Gene3D" id="3.90.1150.10">
    <property type="entry name" value="Aspartate Aminotransferase, domain 1"/>
    <property type="match status" value="1"/>
</dbReference>
<comment type="caution">
    <text evidence="8">The sequence shown here is derived from an EMBL/GenBank/DDBJ whole genome shotgun (WGS) entry which is preliminary data.</text>
</comment>
<dbReference type="InterPro" id="IPR015422">
    <property type="entry name" value="PyrdxlP-dep_Trfase_small"/>
</dbReference>
<evidence type="ECO:0000313" key="8">
    <source>
        <dbReference type="EMBL" id="PWR75334.1"/>
    </source>
</evidence>
<dbReference type="InterPro" id="IPR050596">
    <property type="entry name" value="AspAT/PAT-like"/>
</dbReference>
<evidence type="ECO:0000256" key="5">
    <source>
        <dbReference type="ARBA" id="ARBA00022679"/>
    </source>
</evidence>
<evidence type="ECO:0000256" key="1">
    <source>
        <dbReference type="ARBA" id="ARBA00001933"/>
    </source>
</evidence>
<gene>
    <name evidence="8" type="ORF">DLD82_05675</name>
</gene>
<dbReference type="OrthoDB" id="372018at2157"/>
<keyword evidence="6" id="KW-0663">Pyridoxal phosphate</keyword>
<dbReference type="InterPro" id="IPR004839">
    <property type="entry name" value="Aminotransferase_I/II_large"/>
</dbReference>
<comment type="cofactor">
    <cofactor evidence="1">
        <name>pyridoxal 5'-phosphate</name>
        <dbReference type="ChEBI" id="CHEBI:597326"/>
    </cofactor>
</comment>
<evidence type="ECO:0000313" key="9">
    <source>
        <dbReference type="Proteomes" id="UP000245934"/>
    </source>
</evidence>
<evidence type="ECO:0000256" key="6">
    <source>
        <dbReference type="ARBA" id="ARBA00022898"/>
    </source>
</evidence>
<dbReference type="EMBL" id="QGMZ01000011">
    <property type="protein sequence ID" value="PWR75334.1"/>
    <property type="molecule type" value="Genomic_DNA"/>
</dbReference>
<evidence type="ECO:0000256" key="4">
    <source>
        <dbReference type="ARBA" id="ARBA00022576"/>
    </source>
</evidence>
<comment type="similarity">
    <text evidence="2">Belongs to the class-I pyridoxal-phosphate-dependent aminotransferase family.</text>
</comment>
<protein>
    <submittedName>
        <fullName evidence="8">Aspartate aminotransferase</fullName>
    </submittedName>
</protein>
<accession>A0A2V2N5G1</accession>
<organism evidence="8 9">
    <name type="scientific">Methanospirillum stamsii</name>
    <dbReference type="NCBI Taxonomy" id="1277351"/>
    <lineage>
        <taxon>Archaea</taxon>
        <taxon>Methanobacteriati</taxon>
        <taxon>Methanobacteriota</taxon>
        <taxon>Stenosarchaea group</taxon>
        <taxon>Methanomicrobia</taxon>
        <taxon>Methanomicrobiales</taxon>
        <taxon>Methanospirillaceae</taxon>
        <taxon>Methanospirillum</taxon>
    </lineage>
</organism>
<dbReference type="CDD" id="cd00609">
    <property type="entry name" value="AAT_like"/>
    <property type="match status" value="1"/>
</dbReference>
<dbReference type="SUPFAM" id="SSF53383">
    <property type="entry name" value="PLP-dependent transferases"/>
    <property type="match status" value="1"/>
</dbReference>
<sequence length="368" mass="40302">MKKISQRALDIEMSGIRKFFQAAKPDSINMTLGQPDFDTPEHVKNAAIQAIHEGKTGYTFNAGLPELREAISEKFERENSLNYNPDQIIVTAGAGEALFIAMQSLVDSGDRVLLTNPGFVSYEACIRLAEGKPDYIPLTNDLHINQEILQEKISGARLLILNSPNNPTGAVESPENIRAIVETAMDAGVTVLSDEVYEHIIYDAVHKSAGTYGDDIITVNAASKTYAMTGWRLGYLAGPDEYMEQCLKVHQYCQTCATSISQYAGLAAYTGDQSCVKTMQDEYKARRDILVSGLKEMGVKFPVPEGAFYVFAPLGKEITSKIMDAGVIIVPGDAFGDAGAEYARFSYATSRQNIYAAIERMKPVFGED</sequence>
<dbReference type="InterPro" id="IPR015421">
    <property type="entry name" value="PyrdxlP-dep_Trfase_major"/>
</dbReference>
<dbReference type="InterPro" id="IPR015424">
    <property type="entry name" value="PyrdxlP-dep_Trfase"/>
</dbReference>
<dbReference type="AlphaFoldDB" id="A0A2V2N5G1"/>